<protein>
    <recommendedName>
        <fullName evidence="3">ESX-1 secretion-associated protein</fullName>
    </recommendedName>
</protein>
<evidence type="ECO:0008006" key="3">
    <source>
        <dbReference type="Google" id="ProtNLM"/>
    </source>
</evidence>
<comment type="caution">
    <text evidence="1">The sequence shown here is derived from an EMBL/GenBank/DDBJ whole genome shotgun (WGS) entry which is preliminary data.</text>
</comment>
<dbReference type="EMBL" id="RXLR01000013">
    <property type="protein sequence ID" value="TDH23146.1"/>
    <property type="molecule type" value="Genomic_DNA"/>
</dbReference>
<sequence>MPEQITSNFDELEARIGQLDDYARGITGDTKAPGEVLSTYRQGFADSPYREVGDLLSQGREARERAGANIAKQARGQAQFHRNTITGFADADSAAKTVMDKIADE</sequence>
<dbReference type="RefSeq" id="WP_083069923.1">
    <property type="nucleotide sequence ID" value="NZ_MAFQ01000014.1"/>
</dbReference>
<accession>A0A4R5PDM2</accession>
<evidence type="ECO:0000313" key="1">
    <source>
        <dbReference type="EMBL" id="TDH23146.1"/>
    </source>
</evidence>
<dbReference type="Proteomes" id="UP000295627">
    <property type="component" value="Unassembled WGS sequence"/>
</dbReference>
<dbReference type="AlphaFoldDB" id="A0A4R5PDM2"/>
<proteinExistence type="predicted"/>
<gene>
    <name evidence="1" type="ORF">EJ571_06715</name>
</gene>
<reference evidence="1 2" key="1">
    <citation type="journal article" date="2019" name="Sci. Rep.">
        <title>Extended insight into the Mycobacterium chelonae-abscessus complex through whole genome sequencing of Mycobacterium salmoniphilum outbreak and Mycobacterium salmoniphilum-like strains.</title>
        <authorList>
            <person name="Behra P.R.K."/>
            <person name="Das S."/>
            <person name="Pettersson B.M.F."/>
            <person name="Shirreff L."/>
            <person name="DuCote T."/>
            <person name="Jacobsson K.G."/>
            <person name="Ennis D.G."/>
            <person name="Kirsebom L.A."/>
        </authorList>
    </citation>
    <scope>NUCLEOTIDE SEQUENCE [LARGE SCALE GENOMIC DNA]</scope>
    <source>
        <strain evidence="1 2">DSM 45524</strain>
    </source>
</reference>
<name>A0A4R5PDM2_9MYCO</name>
<organism evidence="1 2">
    <name type="scientific">Mycobacteroides franklinii</name>
    <dbReference type="NCBI Taxonomy" id="948102"/>
    <lineage>
        <taxon>Bacteria</taxon>
        <taxon>Bacillati</taxon>
        <taxon>Actinomycetota</taxon>
        <taxon>Actinomycetes</taxon>
        <taxon>Mycobacteriales</taxon>
        <taxon>Mycobacteriaceae</taxon>
        <taxon>Mycobacteroides</taxon>
    </lineage>
</organism>
<evidence type="ECO:0000313" key="2">
    <source>
        <dbReference type="Proteomes" id="UP000295627"/>
    </source>
</evidence>